<evidence type="ECO:0000259" key="1">
    <source>
        <dbReference type="Pfam" id="PF01978"/>
    </source>
</evidence>
<evidence type="ECO:0000313" key="3">
    <source>
        <dbReference type="Proteomes" id="UP000230557"/>
    </source>
</evidence>
<organism evidence="2 3">
    <name type="scientific">Candidatus Doudnabacteria bacterium CG10_big_fil_rev_8_21_14_0_10_41_10</name>
    <dbReference type="NCBI Taxonomy" id="1974551"/>
    <lineage>
        <taxon>Bacteria</taxon>
        <taxon>Candidatus Doudnaibacteriota</taxon>
    </lineage>
</organism>
<feature type="domain" description="Transcription regulator TrmB N-terminal" evidence="1">
    <location>
        <begin position="11"/>
        <end position="72"/>
    </location>
</feature>
<dbReference type="Proteomes" id="UP000230557">
    <property type="component" value="Unassembled WGS sequence"/>
</dbReference>
<dbReference type="InterPro" id="IPR036390">
    <property type="entry name" value="WH_DNA-bd_sf"/>
</dbReference>
<dbReference type="Gene3D" id="1.10.10.10">
    <property type="entry name" value="Winged helix-like DNA-binding domain superfamily/Winged helix DNA-binding domain"/>
    <property type="match status" value="1"/>
</dbReference>
<dbReference type="InterPro" id="IPR036388">
    <property type="entry name" value="WH-like_DNA-bd_sf"/>
</dbReference>
<dbReference type="PANTHER" id="PTHR34293">
    <property type="entry name" value="HTH-TYPE TRANSCRIPTIONAL REGULATOR TRMBL2"/>
    <property type="match status" value="1"/>
</dbReference>
<name>A0A2H0VDZ9_9BACT</name>
<dbReference type="PANTHER" id="PTHR34293:SF1">
    <property type="entry name" value="HTH-TYPE TRANSCRIPTIONAL REGULATOR TRMBL2"/>
    <property type="match status" value="1"/>
</dbReference>
<dbReference type="Pfam" id="PF01978">
    <property type="entry name" value="TrmB"/>
    <property type="match status" value="1"/>
</dbReference>
<accession>A0A2H0VDZ9</accession>
<sequence>MFNKIKIETILKEYGLKETHAKIYLACLEMGSAPIVKIARRSGFTRSTCEAVLETLEKKNFVVLFRKKNVRYFSAEDPHKIILLSKQKTNMLERVLPQLLVMYGSSKNNPTVRHYQGKQGMKLILEEMLNEAKELKSIGSAEDLFKTLENYPEFVKKRLNKKIPIKVILRDSKKARERKFFGPQELRQVKIISANYEYQGIIYLWNNKVAMFSFEKDLSALVVDSKAVADMQNALFEYIWDSLPN</sequence>
<dbReference type="InterPro" id="IPR002831">
    <property type="entry name" value="Tscrpt_reg_TrmB_N"/>
</dbReference>
<proteinExistence type="predicted"/>
<dbReference type="SUPFAM" id="SSF46785">
    <property type="entry name" value="Winged helix' DNA-binding domain"/>
    <property type="match status" value="1"/>
</dbReference>
<comment type="caution">
    <text evidence="2">The sequence shown here is derived from an EMBL/GenBank/DDBJ whole genome shotgun (WGS) entry which is preliminary data.</text>
</comment>
<protein>
    <recommendedName>
        <fullName evidence="1">Transcription regulator TrmB N-terminal domain-containing protein</fullName>
    </recommendedName>
</protein>
<dbReference type="InterPro" id="IPR051797">
    <property type="entry name" value="TrmB-like"/>
</dbReference>
<gene>
    <name evidence="2" type="ORF">COT91_02100</name>
</gene>
<dbReference type="AlphaFoldDB" id="A0A2H0VDZ9"/>
<dbReference type="EMBL" id="PFAJ01000029">
    <property type="protein sequence ID" value="PIR97303.1"/>
    <property type="molecule type" value="Genomic_DNA"/>
</dbReference>
<reference evidence="3" key="1">
    <citation type="submission" date="2017-09" db="EMBL/GenBank/DDBJ databases">
        <title>Depth-based differentiation of microbial function through sediment-hosted aquifers and enrichment of novel symbionts in the deep terrestrial subsurface.</title>
        <authorList>
            <person name="Probst A.J."/>
            <person name="Ladd B."/>
            <person name="Jarett J.K."/>
            <person name="Geller-Mcgrath D.E."/>
            <person name="Sieber C.M.K."/>
            <person name="Emerson J.B."/>
            <person name="Anantharaman K."/>
            <person name="Thomas B.C."/>
            <person name="Malmstrom R."/>
            <person name="Stieglmeier M."/>
            <person name="Klingl A."/>
            <person name="Woyke T."/>
            <person name="Ryan C.M."/>
            <person name="Banfield J.F."/>
        </authorList>
    </citation>
    <scope>NUCLEOTIDE SEQUENCE [LARGE SCALE GENOMIC DNA]</scope>
</reference>
<evidence type="ECO:0000313" key="2">
    <source>
        <dbReference type="EMBL" id="PIR97303.1"/>
    </source>
</evidence>